<dbReference type="EMBL" id="LCWV01000010">
    <property type="protein sequence ID" value="PWI70154.1"/>
    <property type="molecule type" value="Genomic_DNA"/>
</dbReference>
<sequence>MASAVRSEPRRIDAGANGRDDEQGIDLTPSLGAVGQGQRALQSCPNASIHQHTTDRFRRCGLFPSQQQHSYLSSDAIRFDHDDELGPGLSPPIGAPAAPRVDQVPRCVHAARPRCAPPASLSARVVVTPLPPPVVLAVSDPELLLLPRQAGRQAGRRAVLSTKAPPPPVRRSTPSPPRRRVPGPPGESQEAAQGCLCLTVGPGGCTLDPPRAPDLAGLSPFLLSFFLSLPCSLNYCPSGQTPGPLPLFVKCLCLPPWTTQHQRYEKLASLPALRRKPASVASPAKAKGPETDSGGDWSPPIHPVCASRRDVMPRRHSPSSTSISSALAEKVRMSSPCDACIAPQPSPATYPPAPVQGPVVSSTHQLQAN</sequence>
<feature type="compositionally biased region" description="Pro residues" evidence="1">
    <location>
        <begin position="344"/>
        <end position="355"/>
    </location>
</feature>
<feature type="region of interest" description="Disordered" evidence="1">
    <location>
        <begin position="150"/>
        <end position="190"/>
    </location>
</feature>
<feature type="compositionally biased region" description="Polar residues" evidence="1">
    <location>
        <begin position="359"/>
        <end position="369"/>
    </location>
</feature>
<proteinExistence type="predicted"/>
<evidence type="ECO:0000313" key="3">
    <source>
        <dbReference type="Proteomes" id="UP000245956"/>
    </source>
</evidence>
<feature type="region of interest" description="Disordered" evidence="1">
    <location>
        <begin position="1"/>
        <end position="33"/>
    </location>
</feature>
<evidence type="ECO:0000256" key="1">
    <source>
        <dbReference type="SAM" id="MobiDB-lite"/>
    </source>
</evidence>
<evidence type="ECO:0000313" key="2">
    <source>
        <dbReference type="EMBL" id="PWI70154.1"/>
    </source>
</evidence>
<dbReference type="AlphaFoldDB" id="A0A2U3E6Q5"/>
<name>A0A2U3E6Q5_PURLI</name>
<organism evidence="2 3">
    <name type="scientific">Purpureocillium lilacinum</name>
    <name type="common">Paecilomyces lilacinus</name>
    <dbReference type="NCBI Taxonomy" id="33203"/>
    <lineage>
        <taxon>Eukaryota</taxon>
        <taxon>Fungi</taxon>
        <taxon>Dikarya</taxon>
        <taxon>Ascomycota</taxon>
        <taxon>Pezizomycotina</taxon>
        <taxon>Sordariomycetes</taxon>
        <taxon>Hypocreomycetidae</taxon>
        <taxon>Hypocreales</taxon>
        <taxon>Ophiocordycipitaceae</taxon>
        <taxon>Purpureocillium</taxon>
    </lineage>
</organism>
<comment type="caution">
    <text evidence="2">The sequence shown here is derived from an EMBL/GenBank/DDBJ whole genome shotgun (WGS) entry which is preliminary data.</text>
</comment>
<reference evidence="2 3" key="1">
    <citation type="journal article" date="2016" name="Front. Microbiol.">
        <title>Genome and transcriptome sequences reveal the specific parasitism of the nematophagous Purpureocillium lilacinum 36-1.</title>
        <authorList>
            <person name="Xie J."/>
            <person name="Li S."/>
            <person name="Mo C."/>
            <person name="Xiao X."/>
            <person name="Peng D."/>
            <person name="Wang G."/>
            <person name="Xiao Y."/>
        </authorList>
    </citation>
    <scope>NUCLEOTIDE SEQUENCE [LARGE SCALE GENOMIC DNA]</scope>
    <source>
        <strain evidence="2 3">36-1</strain>
    </source>
</reference>
<feature type="region of interest" description="Disordered" evidence="1">
    <location>
        <begin position="275"/>
        <end position="369"/>
    </location>
</feature>
<feature type="compositionally biased region" description="Basic and acidic residues" evidence="1">
    <location>
        <begin position="7"/>
        <end position="22"/>
    </location>
</feature>
<accession>A0A2U3E6Q5</accession>
<dbReference type="Proteomes" id="UP000245956">
    <property type="component" value="Unassembled WGS sequence"/>
</dbReference>
<gene>
    <name evidence="2" type="ORF">PCL_00298</name>
</gene>
<protein>
    <submittedName>
        <fullName evidence="2">Uncharacterized protein</fullName>
    </submittedName>
</protein>